<dbReference type="Gene3D" id="2.60.120.10">
    <property type="entry name" value="Jelly Rolls"/>
    <property type="match status" value="1"/>
</dbReference>
<evidence type="ECO:0000256" key="1">
    <source>
        <dbReference type="ARBA" id="ARBA00001954"/>
    </source>
</evidence>
<dbReference type="PANTHER" id="PTHR15497:SF3">
    <property type="entry name" value="3-HYDROXYANTHRANILATE 3,4-DIOXYGENASE 2"/>
    <property type="match status" value="1"/>
</dbReference>
<keyword evidence="11" id="KW-1185">Reference proteome</keyword>
<comment type="pathway">
    <text evidence="9">Cofactor biosynthesis; NAD(+) biosynthesis; quinolinate from L-kynurenine: step 3/3.</text>
</comment>
<evidence type="ECO:0000313" key="10">
    <source>
        <dbReference type="EMBL" id="KAH8996329.1"/>
    </source>
</evidence>
<gene>
    <name evidence="9" type="primary">BNA1</name>
    <name evidence="10" type="ORF">EDB92DRAFT_1843318</name>
</gene>
<evidence type="ECO:0000256" key="8">
    <source>
        <dbReference type="ARBA" id="ARBA00023004"/>
    </source>
</evidence>
<name>A0AAD4QAH1_9AGAM</name>
<dbReference type="Proteomes" id="UP001201163">
    <property type="component" value="Unassembled WGS sequence"/>
</dbReference>
<dbReference type="GO" id="GO:0034354">
    <property type="term" value="P:'de novo' NAD+ biosynthetic process from L-tryptophan"/>
    <property type="evidence" value="ECO:0007669"/>
    <property type="project" value="UniProtKB-UniRule"/>
</dbReference>
<dbReference type="InterPro" id="IPR014710">
    <property type="entry name" value="RmlC-like_jellyroll"/>
</dbReference>
<dbReference type="FunFam" id="2.60.120.10:FF:000131">
    <property type="entry name" value="3-hydroxyanthranilate 3,4-dioxygenase"/>
    <property type="match status" value="1"/>
</dbReference>
<evidence type="ECO:0000256" key="9">
    <source>
        <dbReference type="HAMAP-Rule" id="MF_03019"/>
    </source>
</evidence>
<keyword evidence="6 9" id="KW-0223">Dioxygenase</keyword>
<feature type="binding site" evidence="9">
    <location>
        <position position="94"/>
    </location>
    <ligand>
        <name>Fe cation</name>
        <dbReference type="ChEBI" id="CHEBI:24875"/>
        <note>catalytic</note>
    </ligand>
</feature>
<feature type="binding site" evidence="9">
    <location>
        <position position="56"/>
    </location>
    <ligand>
        <name>substrate</name>
    </ligand>
</feature>
<dbReference type="GO" id="GO:0008198">
    <property type="term" value="F:ferrous iron binding"/>
    <property type="evidence" value="ECO:0007669"/>
    <property type="project" value="UniProtKB-UniRule"/>
</dbReference>
<evidence type="ECO:0000256" key="2">
    <source>
        <dbReference type="ARBA" id="ARBA00002752"/>
    </source>
</evidence>
<comment type="function">
    <text evidence="2 9">Catalyzes the oxidative ring opening of 3-hydroxyanthranilate to 2-amino-3-carboxymuconate semialdehyde, which spontaneously cyclizes to quinolinate.</text>
</comment>
<keyword evidence="5 9" id="KW-0479">Metal-binding</keyword>
<comment type="cofactor">
    <cofactor evidence="1 9">
        <name>Fe(2+)</name>
        <dbReference type="ChEBI" id="CHEBI:29033"/>
    </cofactor>
</comment>
<comment type="caution">
    <text evidence="9">Lacks conserved residue(s) required for the propagation of feature annotation.</text>
</comment>
<dbReference type="Pfam" id="PF06052">
    <property type="entry name" value="3-HAO"/>
    <property type="match status" value="1"/>
</dbReference>
<keyword evidence="8 9" id="KW-0408">Iron</keyword>
<keyword evidence="7 9" id="KW-0560">Oxidoreductase</keyword>
<proteinExistence type="inferred from homology"/>
<evidence type="ECO:0000256" key="7">
    <source>
        <dbReference type="ARBA" id="ARBA00023002"/>
    </source>
</evidence>
<feature type="binding site" evidence="9">
    <location>
        <position position="46"/>
    </location>
    <ligand>
        <name>O2</name>
        <dbReference type="ChEBI" id="CHEBI:15379"/>
    </ligand>
</feature>
<protein>
    <recommendedName>
        <fullName evidence="9">3-hydroxyanthranilate 3,4-dioxygenase</fullName>
        <ecNumber evidence="9">1.13.11.6</ecNumber>
    </recommendedName>
    <alternativeName>
        <fullName evidence="9">3-hydroxyanthranilate oxygenase</fullName>
        <shortName evidence="9">3-HAO</shortName>
    </alternativeName>
    <alternativeName>
        <fullName evidence="9">3-hydroxyanthranilic acid dioxygenase</fullName>
        <shortName evidence="9">HAD</shortName>
    </alternativeName>
    <alternativeName>
        <fullName evidence="9">Biosynthesis of nicotinic acid protein 1</fullName>
    </alternativeName>
</protein>
<dbReference type="EMBL" id="JAKELL010000009">
    <property type="protein sequence ID" value="KAH8996329.1"/>
    <property type="molecule type" value="Genomic_DNA"/>
</dbReference>
<comment type="similarity">
    <text evidence="9">Belongs to the 3-HAO family.</text>
</comment>
<evidence type="ECO:0000256" key="3">
    <source>
        <dbReference type="ARBA" id="ARBA00022490"/>
    </source>
</evidence>
<dbReference type="GO" id="GO:0043420">
    <property type="term" value="P:anthranilate metabolic process"/>
    <property type="evidence" value="ECO:0007669"/>
    <property type="project" value="UniProtKB-UniRule"/>
</dbReference>
<keyword evidence="3 9" id="KW-0963">Cytoplasm</keyword>
<evidence type="ECO:0000313" key="11">
    <source>
        <dbReference type="Proteomes" id="UP001201163"/>
    </source>
</evidence>
<feature type="binding site" evidence="9">
    <location>
        <position position="108"/>
    </location>
    <ligand>
        <name>substrate</name>
    </ligand>
</feature>
<dbReference type="SUPFAM" id="SSF51182">
    <property type="entry name" value="RmlC-like cupins"/>
    <property type="match status" value="1"/>
</dbReference>
<dbReference type="EC" id="1.13.11.6" evidence="9"/>
<dbReference type="GO" id="GO:0019805">
    <property type="term" value="P:quinolinate biosynthetic process"/>
    <property type="evidence" value="ECO:0007669"/>
    <property type="project" value="UniProtKB-UniRule"/>
</dbReference>
<comment type="caution">
    <text evidence="10">The sequence shown here is derived from an EMBL/GenBank/DDBJ whole genome shotgun (WGS) entry which is preliminary data.</text>
</comment>
<dbReference type="InterPro" id="IPR011051">
    <property type="entry name" value="RmlC_Cupin_sf"/>
</dbReference>
<dbReference type="AlphaFoldDB" id="A0AAD4QAH1"/>
<dbReference type="InterPro" id="IPR010329">
    <property type="entry name" value="3hydroanth_dOase"/>
</dbReference>
<dbReference type="GO" id="GO:0005737">
    <property type="term" value="C:cytoplasm"/>
    <property type="evidence" value="ECO:0007669"/>
    <property type="project" value="UniProtKB-SubCell"/>
</dbReference>
<reference evidence="10" key="1">
    <citation type="submission" date="2022-01" db="EMBL/GenBank/DDBJ databases">
        <title>Comparative genomics reveals a dynamic genome evolution in the ectomycorrhizal milk-cap (Lactarius) mushrooms.</title>
        <authorList>
            <consortium name="DOE Joint Genome Institute"/>
            <person name="Lebreton A."/>
            <person name="Tang N."/>
            <person name="Kuo A."/>
            <person name="LaButti K."/>
            <person name="Drula E."/>
            <person name="Barry K."/>
            <person name="Clum A."/>
            <person name="Lipzen A."/>
            <person name="Mousain D."/>
            <person name="Ng V."/>
            <person name="Wang R."/>
            <person name="Wang X."/>
            <person name="Dai Y."/>
            <person name="Henrissat B."/>
            <person name="Grigoriev I.V."/>
            <person name="Guerin-Laguette A."/>
            <person name="Yu F."/>
            <person name="Martin F.M."/>
        </authorList>
    </citation>
    <scope>NUCLEOTIDE SEQUENCE</scope>
    <source>
        <strain evidence="10">QP</strain>
    </source>
</reference>
<dbReference type="GO" id="GO:0006569">
    <property type="term" value="P:L-tryptophan catabolic process"/>
    <property type="evidence" value="ECO:0007669"/>
    <property type="project" value="UniProtKB-UniRule"/>
</dbReference>
<evidence type="ECO:0000256" key="4">
    <source>
        <dbReference type="ARBA" id="ARBA00022642"/>
    </source>
</evidence>
<organism evidence="10 11">
    <name type="scientific">Lactarius akahatsu</name>
    <dbReference type="NCBI Taxonomy" id="416441"/>
    <lineage>
        <taxon>Eukaryota</taxon>
        <taxon>Fungi</taxon>
        <taxon>Dikarya</taxon>
        <taxon>Basidiomycota</taxon>
        <taxon>Agaricomycotina</taxon>
        <taxon>Agaricomycetes</taxon>
        <taxon>Russulales</taxon>
        <taxon>Russulaceae</taxon>
        <taxon>Lactarius</taxon>
    </lineage>
</organism>
<comment type="subcellular location">
    <subcellularLocation>
        <location evidence="9">Cytoplasm</location>
    </subcellularLocation>
</comment>
<comment type="catalytic activity">
    <reaction evidence="9">
        <text>3-hydroxyanthranilate + O2 = (2Z,4Z)-2-amino-3-carboxymuconate 6-semialdehyde</text>
        <dbReference type="Rhea" id="RHEA:17953"/>
        <dbReference type="ChEBI" id="CHEBI:15379"/>
        <dbReference type="ChEBI" id="CHEBI:36559"/>
        <dbReference type="ChEBI" id="CHEBI:77612"/>
        <dbReference type="EC" id="1.13.11.6"/>
    </reaction>
</comment>
<sequence>MPLAPPLDLFRWLRDNGERLQPPVNNFCLHSGTDFIVMAVGGPNARADYHINETEEWFYQHKGDMLLRVVDDGVFRDINIKEGEMFLLPSNTPHNPVRFANTVGIVIERVRPKSAIDRLRWYCRAPEHEGPTVIREASFHVTDLGTQLKPFIEQWMSSEESRRCPSCGTIAEAK</sequence>
<dbReference type="PANTHER" id="PTHR15497">
    <property type="entry name" value="3-HYDROXYANTHRANILATE 3,4-DIOXYGENASE"/>
    <property type="match status" value="1"/>
</dbReference>
<accession>A0AAD4QAH1</accession>
<dbReference type="HAMAP" id="MF_00825">
    <property type="entry name" value="3_HAO"/>
    <property type="match status" value="1"/>
</dbReference>
<feature type="binding site" evidence="9">
    <location>
        <position position="50"/>
    </location>
    <ligand>
        <name>Fe cation</name>
        <dbReference type="ChEBI" id="CHEBI:24875"/>
        <note>catalytic</note>
    </ligand>
</feature>
<evidence type="ECO:0000256" key="6">
    <source>
        <dbReference type="ARBA" id="ARBA00022964"/>
    </source>
</evidence>
<dbReference type="GO" id="GO:0000334">
    <property type="term" value="F:3-hydroxyanthranilate 3,4-dioxygenase activity"/>
    <property type="evidence" value="ECO:0007669"/>
    <property type="project" value="UniProtKB-UniRule"/>
</dbReference>
<feature type="binding site" evidence="9">
    <location>
        <position position="56"/>
    </location>
    <ligand>
        <name>Fe cation</name>
        <dbReference type="ChEBI" id="CHEBI:24875"/>
        <note>catalytic</note>
    </ligand>
</feature>
<evidence type="ECO:0000256" key="5">
    <source>
        <dbReference type="ARBA" id="ARBA00022723"/>
    </source>
</evidence>
<dbReference type="CDD" id="cd06123">
    <property type="entry name" value="cupin_HAO"/>
    <property type="match status" value="1"/>
</dbReference>
<dbReference type="NCBIfam" id="TIGR03037">
    <property type="entry name" value="anthran_nbaC"/>
    <property type="match status" value="1"/>
</dbReference>
<keyword evidence="4 9" id="KW-0662">Pyridine nucleotide biosynthesis</keyword>
<feature type="binding site" evidence="9">
    <location>
        <position position="98"/>
    </location>
    <ligand>
        <name>substrate</name>
    </ligand>
</feature>